<accession>A0A5N6LC72</accession>
<dbReference type="PANTHER" id="PTHR33240:SF8">
    <property type="entry name" value="OS03G0439900 PROTEIN"/>
    <property type="match status" value="1"/>
</dbReference>
<reference evidence="1 2" key="1">
    <citation type="submission" date="2019-05" db="EMBL/GenBank/DDBJ databases">
        <title>Mikania micrantha, genome provides insights into the molecular mechanism of rapid growth.</title>
        <authorList>
            <person name="Liu B."/>
        </authorList>
    </citation>
    <scope>NUCLEOTIDE SEQUENCE [LARGE SCALE GENOMIC DNA]</scope>
    <source>
        <strain evidence="1">NLD-2019</strain>
        <tissue evidence="1">Leaf</tissue>
    </source>
</reference>
<sequence>MIKKSRRGSPQHLPMIKGLGEKARWPSMEKKFATRDKSKWCAFHKDFGHITDDCIALRKEISYLLSKGHLKELLGKKKERRQDSNGFSERVASPPKGAKVINFISGGSDICGTSYSAARKHAKEAKMENGERPTKTSTLTTETVVSFEEQDRENILDPHHDGLIITLYVANHYVRRILIDGGSSVNII</sequence>
<keyword evidence="2" id="KW-1185">Reference proteome</keyword>
<comment type="caution">
    <text evidence="1">The sequence shown here is derived from an EMBL/GenBank/DDBJ whole genome shotgun (WGS) entry which is preliminary data.</text>
</comment>
<evidence type="ECO:0000313" key="1">
    <source>
        <dbReference type="EMBL" id="KAD0312828.1"/>
    </source>
</evidence>
<dbReference type="Proteomes" id="UP000326396">
    <property type="component" value="Unassembled WGS sequence"/>
</dbReference>
<evidence type="ECO:0008006" key="3">
    <source>
        <dbReference type="Google" id="ProtNLM"/>
    </source>
</evidence>
<gene>
    <name evidence="1" type="ORF">E3N88_44470</name>
</gene>
<organism evidence="1 2">
    <name type="scientific">Mikania micrantha</name>
    <name type="common">bitter vine</name>
    <dbReference type="NCBI Taxonomy" id="192012"/>
    <lineage>
        <taxon>Eukaryota</taxon>
        <taxon>Viridiplantae</taxon>
        <taxon>Streptophyta</taxon>
        <taxon>Embryophyta</taxon>
        <taxon>Tracheophyta</taxon>
        <taxon>Spermatophyta</taxon>
        <taxon>Magnoliopsida</taxon>
        <taxon>eudicotyledons</taxon>
        <taxon>Gunneridae</taxon>
        <taxon>Pentapetalae</taxon>
        <taxon>asterids</taxon>
        <taxon>campanulids</taxon>
        <taxon>Asterales</taxon>
        <taxon>Asteraceae</taxon>
        <taxon>Asteroideae</taxon>
        <taxon>Heliantheae alliance</taxon>
        <taxon>Eupatorieae</taxon>
        <taxon>Mikania</taxon>
    </lineage>
</organism>
<protein>
    <recommendedName>
        <fullName evidence="3">Retrotransposon gag domain-containing protein</fullName>
    </recommendedName>
</protein>
<proteinExistence type="predicted"/>
<dbReference type="EMBL" id="SZYD01001788">
    <property type="protein sequence ID" value="KAD0312828.1"/>
    <property type="molecule type" value="Genomic_DNA"/>
</dbReference>
<evidence type="ECO:0000313" key="2">
    <source>
        <dbReference type="Proteomes" id="UP000326396"/>
    </source>
</evidence>
<name>A0A5N6LC72_9ASTR</name>
<dbReference type="OrthoDB" id="1752268at2759"/>
<dbReference type="AlphaFoldDB" id="A0A5N6LC72"/>
<dbReference type="PANTHER" id="PTHR33240">
    <property type="entry name" value="OS08G0508500 PROTEIN"/>
    <property type="match status" value="1"/>
</dbReference>